<protein>
    <recommendedName>
        <fullName evidence="8">Small ribosomal subunit protein uS4c</fullName>
    </recommendedName>
</protein>
<feature type="region of interest" description="Disordered" evidence="12">
    <location>
        <begin position="50"/>
        <end position="71"/>
    </location>
</feature>
<feature type="domain" description="Small ribosomal subunit protein uS4 N-terminal" evidence="14">
    <location>
        <begin position="162"/>
        <end position="247"/>
    </location>
</feature>
<evidence type="ECO:0000256" key="6">
    <source>
        <dbReference type="ARBA" id="ARBA00022980"/>
    </source>
</evidence>
<dbReference type="InterPro" id="IPR011990">
    <property type="entry name" value="TPR-like_helical_dom_sf"/>
</dbReference>
<dbReference type="GO" id="GO:0019843">
    <property type="term" value="F:rRNA binding"/>
    <property type="evidence" value="ECO:0007669"/>
    <property type="project" value="UniProtKB-KW"/>
</dbReference>
<dbReference type="SUPFAM" id="SSF48452">
    <property type="entry name" value="TPR-like"/>
    <property type="match status" value="1"/>
</dbReference>
<dbReference type="GO" id="GO:0003735">
    <property type="term" value="F:structural constituent of ribosome"/>
    <property type="evidence" value="ECO:0007669"/>
    <property type="project" value="InterPro"/>
</dbReference>
<dbReference type="Gramene" id="RZC49689">
    <property type="protein sequence ID" value="RZC49689"/>
    <property type="gene ID" value="C5167_018115"/>
</dbReference>
<dbReference type="InterPro" id="IPR002942">
    <property type="entry name" value="S4_RNA-bd"/>
</dbReference>
<keyword evidence="3" id="KW-0934">Plastid</keyword>
<dbReference type="Proteomes" id="UP000316621">
    <property type="component" value="Chromosome 2"/>
</dbReference>
<dbReference type="STRING" id="3469.A0A4Y7IQC3"/>
<accession>A0A4Y7IQC3</accession>
<dbReference type="InterPro" id="IPR036986">
    <property type="entry name" value="S4_RNA-bd_sf"/>
</dbReference>
<dbReference type="InterPro" id="IPR018079">
    <property type="entry name" value="Ribosomal_uS4_CS"/>
</dbReference>
<dbReference type="InterPro" id="IPR001912">
    <property type="entry name" value="Ribosomal_uS4_N"/>
</dbReference>
<dbReference type="GO" id="GO:0042274">
    <property type="term" value="P:ribosomal small subunit biogenesis"/>
    <property type="evidence" value="ECO:0007669"/>
    <property type="project" value="TreeGrafter"/>
</dbReference>
<dbReference type="NCBIfam" id="TIGR01017">
    <property type="entry name" value="rpsD_bact"/>
    <property type="match status" value="1"/>
</dbReference>
<feature type="repeat" description="TPR" evidence="10">
    <location>
        <begin position="398"/>
        <end position="431"/>
    </location>
</feature>
<evidence type="ECO:0000313" key="15">
    <source>
        <dbReference type="EMBL" id="RZC49689.1"/>
    </source>
</evidence>
<evidence type="ECO:0000259" key="14">
    <source>
        <dbReference type="SMART" id="SM01390"/>
    </source>
</evidence>
<keyword evidence="7 11" id="KW-0687">Ribonucleoprotein</keyword>
<evidence type="ECO:0000256" key="1">
    <source>
        <dbReference type="ARBA" id="ARBA00004474"/>
    </source>
</evidence>
<dbReference type="SMART" id="SM00028">
    <property type="entry name" value="TPR"/>
    <property type="match status" value="3"/>
</dbReference>
<keyword evidence="10" id="KW-0802">TPR repeat</keyword>
<dbReference type="GO" id="GO:0006412">
    <property type="term" value="P:translation"/>
    <property type="evidence" value="ECO:0007669"/>
    <property type="project" value="InterPro"/>
</dbReference>
<keyword evidence="16" id="KW-1185">Reference proteome</keyword>
<dbReference type="SUPFAM" id="SSF55174">
    <property type="entry name" value="Alpha-L RNA-binding motif"/>
    <property type="match status" value="1"/>
</dbReference>
<evidence type="ECO:0000256" key="10">
    <source>
        <dbReference type="PROSITE-ProRule" id="PRU00339"/>
    </source>
</evidence>
<dbReference type="PROSITE" id="PS50293">
    <property type="entry name" value="TPR_REGION"/>
    <property type="match status" value="2"/>
</dbReference>
<dbReference type="InterPro" id="IPR022801">
    <property type="entry name" value="Ribosomal_uS4"/>
</dbReference>
<evidence type="ECO:0000256" key="8">
    <source>
        <dbReference type="ARBA" id="ARBA00035158"/>
    </source>
</evidence>
<dbReference type="PANTHER" id="PTHR11831:SF4">
    <property type="entry name" value="SMALL RIBOSOMAL SUBUNIT PROTEIN US4M"/>
    <property type="match status" value="1"/>
</dbReference>
<dbReference type="PROSITE" id="PS00632">
    <property type="entry name" value="RIBOSOMAL_S4"/>
    <property type="match status" value="1"/>
</dbReference>
<dbReference type="AlphaFoldDB" id="A0A4Y7IQC3"/>
<dbReference type="Pfam" id="PF00515">
    <property type="entry name" value="TPR_1"/>
    <property type="match status" value="2"/>
</dbReference>
<evidence type="ECO:0000313" key="16">
    <source>
        <dbReference type="Proteomes" id="UP000316621"/>
    </source>
</evidence>
<evidence type="ECO:0000256" key="7">
    <source>
        <dbReference type="ARBA" id="ARBA00023274"/>
    </source>
</evidence>
<dbReference type="NCBIfam" id="NF002725">
    <property type="entry name" value="PRK02603.1"/>
    <property type="match status" value="1"/>
</dbReference>
<reference evidence="15 16" key="1">
    <citation type="journal article" date="2018" name="Science">
        <title>The opium poppy genome and morphinan production.</title>
        <authorList>
            <person name="Guo L."/>
            <person name="Winzer T."/>
            <person name="Yang X."/>
            <person name="Li Y."/>
            <person name="Ning Z."/>
            <person name="He Z."/>
            <person name="Teodor R."/>
            <person name="Lu Y."/>
            <person name="Bowser T.A."/>
            <person name="Graham I.A."/>
            <person name="Ye K."/>
        </authorList>
    </citation>
    <scope>NUCLEOTIDE SEQUENCE [LARGE SCALE GENOMIC DNA]</scope>
    <source>
        <strain evidence="16">cv. HN1</strain>
        <tissue evidence="15">Leaves</tissue>
    </source>
</reference>
<dbReference type="GO" id="GO:0015935">
    <property type="term" value="C:small ribosomal subunit"/>
    <property type="evidence" value="ECO:0007669"/>
    <property type="project" value="InterPro"/>
</dbReference>
<keyword evidence="4 9" id="KW-0699">rRNA-binding</keyword>
<comment type="similarity">
    <text evidence="2 11">Belongs to the universal ribosomal protein uS4 family.</text>
</comment>
<keyword evidence="6 11" id="KW-0689">Ribosomal protein</keyword>
<evidence type="ECO:0000256" key="9">
    <source>
        <dbReference type="PROSITE-ProRule" id="PRU00182"/>
    </source>
</evidence>
<comment type="subcellular location">
    <subcellularLocation>
        <location evidence="1">Plastid</location>
    </subcellularLocation>
</comment>
<name>A0A4Y7IQC3_PAPSO</name>
<dbReference type="FunFam" id="3.10.290.10:FF:000081">
    <property type="entry name" value="30S ribosomal protein S4, chloroplastic"/>
    <property type="match status" value="1"/>
</dbReference>
<dbReference type="Gene3D" id="1.10.1050.10">
    <property type="entry name" value="Ribosomal Protein S4 Delta 41, Chain A, domain 1"/>
    <property type="match status" value="1"/>
</dbReference>
<dbReference type="Gene3D" id="3.10.290.10">
    <property type="entry name" value="RNA-binding S4 domain"/>
    <property type="match status" value="1"/>
</dbReference>
<proteinExistence type="inferred from homology"/>
<dbReference type="NCBIfam" id="NF003717">
    <property type="entry name" value="PRK05327.1"/>
    <property type="match status" value="1"/>
</dbReference>
<evidence type="ECO:0000256" key="11">
    <source>
        <dbReference type="RuleBase" id="RU003699"/>
    </source>
</evidence>
<evidence type="ECO:0000256" key="12">
    <source>
        <dbReference type="SAM" id="MobiDB-lite"/>
    </source>
</evidence>
<organism evidence="15 16">
    <name type="scientific">Papaver somniferum</name>
    <name type="common">Opium poppy</name>
    <dbReference type="NCBI Taxonomy" id="3469"/>
    <lineage>
        <taxon>Eukaryota</taxon>
        <taxon>Viridiplantae</taxon>
        <taxon>Streptophyta</taxon>
        <taxon>Embryophyta</taxon>
        <taxon>Tracheophyta</taxon>
        <taxon>Spermatophyta</taxon>
        <taxon>Magnoliopsida</taxon>
        <taxon>Ranunculales</taxon>
        <taxon>Papaveraceae</taxon>
        <taxon>Papaveroideae</taxon>
        <taxon>Papaver</taxon>
    </lineage>
</organism>
<feature type="repeat" description="TPR" evidence="10">
    <location>
        <begin position="115"/>
        <end position="148"/>
    </location>
</feature>
<dbReference type="PROSITE" id="PS50889">
    <property type="entry name" value="S4"/>
    <property type="match status" value="1"/>
</dbReference>
<dbReference type="EMBL" id="CM010716">
    <property type="protein sequence ID" value="RZC49689.1"/>
    <property type="molecule type" value="Genomic_DNA"/>
</dbReference>
<sequence>MPRSRINGNFIDKTSSIVANILLRIIPTTSGEKEAFAYYRDDVLSVLEVNPTPSVPTNRRHRGRSTTPRNQQKKLCYKLSLSLSGSELTRMVGTTNIHLNYYEAMRLEIDPYDRSYILYNIGLIHTSNGEHTKALEYYFRALERNPFLPQAFNNMVRERKIKYARPRFKKIRRLGALPGLTSKRPKAGNDLRNQSRSVKKSQYRIRLEEKQKLRFHYGLTERQLLKYVRTAGKAKGSTGQVLLQLLEMRLDNILFRLGMASTIPGARQLVNHRHILVNGHIVDIPSYRCKPRDIITTRDEQKSKALIQNYLDSSSHEELPKHLTLHSSQYKGSRINGNFIDKTSSIVANILLRVIPTTSGEKEAFTYYRDAQSEGNYAEALQNYYEAMRLEIDPYDRSYILYNIGLIHTSNGEHTKALEYYFRALERNPFLPQAFNNMAVICHYVRLSPL</sequence>
<gene>
    <name evidence="15" type="ORF">C5167_018115</name>
</gene>
<evidence type="ECO:0000256" key="5">
    <source>
        <dbReference type="ARBA" id="ARBA00022884"/>
    </source>
</evidence>
<feature type="domain" description="RNA-binding S4" evidence="13">
    <location>
        <begin position="248"/>
        <end position="312"/>
    </location>
</feature>
<dbReference type="SMART" id="SM01390">
    <property type="entry name" value="Ribosomal_S4"/>
    <property type="match status" value="1"/>
</dbReference>
<evidence type="ECO:0000256" key="3">
    <source>
        <dbReference type="ARBA" id="ARBA00022640"/>
    </source>
</evidence>
<dbReference type="Pfam" id="PF01479">
    <property type="entry name" value="S4"/>
    <property type="match status" value="1"/>
</dbReference>
<dbReference type="InterPro" id="IPR005709">
    <property type="entry name" value="Ribosomal_uS4_bac-type"/>
</dbReference>
<dbReference type="Pfam" id="PF00163">
    <property type="entry name" value="Ribosomal_S4"/>
    <property type="match status" value="1"/>
</dbReference>
<dbReference type="PROSITE" id="PS50005">
    <property type="entry name" value="TPR"/>
    <property type="match status" value="2"/>
</dbReference>
<dbReference type="Gene3D" id="1.25.40.10">
    <property type="entry name" value="Tetratricopeptide repeat domain"/>
    <property type="match status" value="2"/>
</dbReference>
<evidence type="ECO:0000256" key="4">
    <source>
        <dbReference type="ARBA" id="ARBA00022730"/>
    </source>
</evidence>
<dbReference type="GO" id="GO:0009536">
    <property type="term" value="C:plastid"/>
    <property type="evidence" value="ECO:0007669"/>
    <property type="project" value="UniProtKB-SubCell"/>
</dbReference>
<dbReference type="HAMAP" id="MF_01306_B">
    <property type="entry name" value="Ribosomal_uS4_B"/>
    <property type="match status" value="1"/>
</dbReference>
<dbReference type="InterPro" id="IPR019734">
    <property type="entry name" value="TPR_rpt"/>
</dbReference>
<evidence type="ECO:0000259" key="13">
    <source>
        <dbReference type="SMART" id="SM00363"/>
    </source>
</evidence>
<dbReference type="PANTHER" id="PTHR11831">
    <property type="entry name" value="30S 40S RIBOSOMAL PROTEIN"/>
    <property type="match status" value="1"/>
</dbReference>
<evidence type="ECO:0000256" key="2">
    <source>
        <dbReference type="ARBA" id="ARBA00007465"/>
    </source>
</evidence>
<dbReference type="SMART" id="SM00363">
    <property type="entry name" value="S4"/>
    <property type="match status" value="1"/>
</dbReference>
<dbReference type="FunFam" id="1.10.1050.10:FF:000002">
    <property type="entry name" value="30S ribosomal protein S4, chloroplastic"/>
    <property type="match status" value="1"/>
</dbReference>
<dbReference type="CDD" id="cd00165">
    <property type="entry name" value="S4"/>
    <property type="match status" value="1"/>
</dbReference>
<keyword evidence="5 9" id="KW-0694">RNA-binding</keyword>